<organism evidence="4 6">
    <name type="scientific">Adineta steineri</name>
    <dbReference type="NCBI Taxonomy" id="433720"/>
    <lineage>
        <taxon>Eukaryota</taxon>
        <taxon>Metazoa</taxon>
        <taxon>Spiralia</taxon>
        <taxon>Gnathifera</taxon>
        <taxon>Rotifera</taxon>
        <taxon>Eurotatoria</taxon>
        <taxon>Bdelloidea</taxon>
        <taxon>Adinetida</taxon>
        <taxon>Adinetidae</taxon>
        <taxon>Adineta</taxon>
    </lineage>
</organism>
<dbReference type="Gene3D" id="1.25.40.10">
    <property type="entry name" value="Tetratricopeptide repeat domain"/>
    <property type="match status" value="3"/>
</dbReference>
<keyword evidence="2 3" id="KW-0802">TPR repeat</keyword>
<gene>
    <name evidence="5" type="ORF">OKA104_LOCUS23787</name>
    <name evidence="4" type="ORF">VCS650_LOCUS16511</name>
</gene>
<feature type="repeat" description="TPR" evidence="3">
    <location>
        <begin position="540"/>
        <end position="573"/>
    </location>
</feature>
<reference evidence="4" key="1">
    <citation type="submission" date="2021-02" db="EMBL/GenBank/DDBJ databases">
        <authorList>
            <person name="Nowell W R."/>
        </authorList>
    </citation>
    <scope>NUCLEOTIDE SEQUENCE</scope>
</reference>
<dbReference type="PROSITE" id="PS50005">
    <property type="entry name" value="TPR"/>
    <property type="match status" value="6"/>
</dbReference>
<feature type="repeat" description="TPR" evidence="3">
    <location>
        <begin position="207"/>
        <end position="240"/>
    </location>
</feature>
<feature type="repeat" description="TPR" evidence="3">
    <location>
        <begin position="246"/>
        <end position="279"/>
    </location>
</feature>
<protein>
    <recommendedName>
        <fullName evidence="7">Kinesin light chain</fullName>
    </recommendedName>
</protein>
<dbReference type="SMART" id="SM00028">
    <property type="entry name" value="TPR"/>
    <property type="match status" value="9"/>
</dbReference>
<dbReference type="InterPro" id="IPR019734">
    <property type="entry name" value="TPR_rpt"/>
</dbReference>
<keyword evidence="1" id="KW-0677">Repeat</keyword>
<evidence type="ECO:0000313" key="6">
    <source>
        <dbReference type="Proteomes" id="UP000663891"/>
    </source>
</evidence>
<dbReference type="Pfam" id="PF13374">
    <property type="entry name" value="TPR_10"/>
    <property type="match status" value="2"/>
</dbReference>
<proteinExistence type="predicted"/>
<name>A0A814JB54_9BILA</name>
<feature type="repeat" description="TPR" evidence="3">
    <location>
        <begin position="414"/>
        <end position="447"/>
    </location>
</feature>
<dbReference type="AlphaFoldDB" id="A0A814JB54"/>
<evidence type="ECO:0000313" key="4">
    <source>
        <dbReference type="EMBL" id="CAF1034379.1"/>
    </source>
</evidence>
<dbReference type="EMBL" id="CAJNON010000148">
    <property type="protein sequence ID" value="CAF1034379.1"/>
    <property type="molecule type" value="Genomic_DNA"/>
</dbReference>
<evidence type="ECO:0000256" key="2">
    <source>
        <dbReference type="ARBA" id="ARBA00022803"/>
    </source>
</evidence>
<feature type="repeat" description="TPR" evidence="3">
    <location>
        <begin position="288"/>
        <end position="321"/>
    </location>
</feature>
<evidence type="ECO:0000313" key="5">
    <source>
        <dbReference type="EMBL" id="CAF3893487.1"/>
    </source>
</evidence>
<feature type="repeat" description="TPR" evidence="3">
    <location>
        <begin position="498"/>
        <end position="531"/>
    </location>
</feature>
<dbReference type="Proteomes" id="UP000663881">
    <property type="component" value="Unassembled WGS sequence"/>
</dbReference>
<evidence type="ECO:0000256" key="1">
    <source>
        <dbReference type="ARBA" id="ARBA00022737"/>
    </source>
</evidence>
<dbReference type="EMBL" id="CAJOAY010001846">
    <property type="protein sequence ID" value="CAF3893487.1"/>
    <property type="molecule type" value="Genomic_DNA"/>
</dbReference>
<dbReference type="Pfam" id="PF13424">
    <property type="entry name" value="TPR_12"/>
    <property type="match status" value="3"/>
</dbReference>
<evidence type="ECO:0000256" key="3">
    <source>
        <dbReference type="PROSITE-ProRule" id="PRU00339"/>
    </source>
</evidence>
<comment type="caution">
    <text evidence="4">The sequence shown here is derived from an EMBL/GenBank/DDBJ whole genome shotgun (WGS) entry which is preliminary data.</text>
</comment>
<dbReference type="SUPFAM" id="SSF48452">
    <property type="entry name" value="TPR-like"/>
    <property type="match status" value="2"/>
</dbReference>
<dbReference type="OrthoDB" id="5986190at2759"/>
<dbReference type="PANTHER" id="PTHR45641:SF19">
    <property type="entry name" value="NEPHROCYSTIN-3"/>
    <property type="match status" value="1"/>
</dbReference>
<sequence>MLKTVNEFEQDYDEHSPIWWYTRECFISSIITRALRTMDMRILIKMGLFLRDISKQVEKLQEKKSNSLGSLDVYQCIRLNTSDINKLQQNKDKFMSFNTFLLTTTDQELAIKVCSSVQQHIEILPVLFQIKIEHVTSKNTPFIVLNELSYDYKSRKDILFSMTSIFHISHIAKNQENIWQVQLTGTNVNDTSLGAFIEIMNMQTWKEKGWHKLGKLMLSMGEAERAEQLYKVLLEMTDNDDKKEIIRLYEILGNIKYQNGSYDEASHFFERKLQIEQKFLPPYHSDVASTYSSIGVLYSKMGKLEKALLSHQKALEIQKHVLPPNHPDLAITYDNIGTVNRKMGNYPTALSFQQLALQINEKVLPSNHPDLALNYNNIATTYKSMGNQLEALSFLQKTRQIEEMILPSDSSTLAATYDNIGGIYQDMNQYENAAFFYEKALEINEKVLHSNHPELSITYSNIGNVKYHIRDYVSALSFYHKARRIRQISLPPNHPLTADAYIDIGTVYQDMRQFSVALTFYEEALQMQHISLPHDHPDLVLTYMHLGSVHYMTGKYSTALMYYERGLDIGEVSLPDNHKRMKILRQNIALIEKEL</sequence>
<dbReference type="Proteomes" id="UP000663891">
    <property type="component" value="Unassembled WGS sequence"/>
</dbReference>
<evidence type="ECO:0008006" key="7">
    <source>
        <dbReference type="Google" id="ProtNLM"/>
    </source>
</evidence>
<dbReference type="SUPFAM" id="SSF56399">
    <property type="entry name" value="ADP-ribosylation"/>
    <property type="match status" value="1"/>
</dbReference>
<dbReference type="PANTHER" id="PTHR45641">
    <property type="entry name" value="TETRATRICOPEPTIDE REPEAT PROTEIN (AFU_ORTHOLOGUE AFUA_6G03870)"/>
    <property type="match status" value="1"/>
</dbReference>
<accession>A0A814JB54</accession>
<dbReference type="InterPro" id="IPR011990">
    <property type="entry name" value="TPR-like_helical_dom_sf"/>
</dbReference>
<dbReference type="PROSITE" id="PS50293">
    <property type="entry name" value="TPR_REGION"/>
    <property type="match status" value="2"/>
</dbReference>